<protein>
    <recommendedName>
        <fullName evidence="1">DUF7605 domain-containing protein</fullName>
    </recommendedName>
</protein>
<dbReference type="Proteomes" id="UP000186955">
    <property type="component" value="Unassembled WGS sequence"/>
</dbReference>
<evidence type="ECO:0000259" key="1">
    <source>
        <dbReference type="Pfam" id="PF24564"/>
    </source>
</evidence>
<dbReference type="Pfam" id="PF24564">
    <property type="entry name" value="DUF7605"/>
    <property type="match status" value="1"/>
</dbReference>
<accession>A0A1Q5TDJ8</accession>
<organism evidence="2 3">
    <name type="scientific">Penicillium subrubescens</name>
    <dbReference type="NCBI Taxonomy" id="1316194"/>
    <lineage>
        <taxon>Eukaryota</taxon>
        <taxon>Fungi</taxon>
        <taxon>Dikarya</taxon>
        <taxon>Ascomycota</taxon>
        <taxon>Pezizomycotina</taxon>
        <taxon>Eurotiomycetes</taxon>
        <taxon>Eurotiomycetidae</taxon>
        <taxon>Eurotiales</taxon>
        <taxon>Aspergillaceae</taxon>
        <taxon>Penicillium</taxon>
    </lineage>
</organism>
<feature type="domain" description="DUF7605" evidence="1">
    <location>
        <begin position="117"/>
        <end position="180"/>
    </location>
</feature>
<evidence type="ECO:0000313" key="3">
    <source>
        <dbReference type="Proteomes" id="UP000186955"/>
    </source>
</evidence>
<dbReference type="EMBL" id="MNBE01000673">
    <property type="protein sequence ID" value="OKO98288.1"/>
    <property type="molecule type" value="Genomic_DNA"/>
</dbReference>
<dbReference type="STRING" id="1316194.A0A1Q5TDJ8"/>
<evidence type="ECO:0000313" key="2">
    <source>
        <dbReference type="EMBL" id="OKO98288.1"/>
    </source>
</evidence>
<dbReference type="AlphaFoldDB" id="A0A1Q5TDJ8"/>
<sequence>MNDKNDSTEKDLTRAIHNKQEHRGKDIKIFCVGNELYGNPPHRLADEYRNLSGVRELRSYCRSVPAEARMKSALVFIRDQVPALLRSIEQWTLTGRDSVTSEKARKLRSVLEQLEGDLRELHFTTYAAFCRQNGTHTTQAAGSRCWNDELMEEARAVLGYRWDAIETWIMAQRNDISVSFGDITYTLSGTGSARRRRDIMHSHLSNMQLYRKYAQSVQSLYHAALDEAFATLREKLQEQIEMIARDLRAVVVPAGEVSEVEKAPGLVREFEARLGTLKRVLYHATEAANAEGS</sequence>
<proteinExistence type="predicted"/>
<gene>
    <name evidence="2" type="ORF">PENSUB_9386</name>
</gene>
<dbReference type="InterPro" id="IPR056024">
    <property type="entry name" value="DUF7605"/>
</dbReference>
<name>A0A1Q5TDJ8_9EURO</name>
<comment type="caution">
    <text evidence="2">The sequence shown here is derived from an EMBL/GenBank/DDBJ whole genome shotgun (WGS) entry which is preliminary data.</text>
</comment>
<reference evidence="2 3" key="1">
    <citation type="submission" date="2016-10" db="EMBL/GenBank/DDBJ databases">
        <title>Genome sequence of the ascomycete fungus Penicillium subrubescens.</title>
        <authorList>
            <person name="De Vries R.P."/>
            <person name="Peng M."/>
            <person name="Dilokpimol A."/>
            <person name="Hilden K."/>
            <person name="Makela M.R."/>
            <person name="Grigoriev I."/>
            <person name="Riley R."/>
            <person name="Granchi Z."/>
        </authorList>
    </citation>
    <scope>NUCLEOTIDE SEQUENCE [LARGE SCALE GENOMIC DNA]</scope>
    <source>
        <strain evidence="2 3">CBS 132785</strain>
    </source>
</reference>
<keyword evidence="3" id="KW-1185">Reference proteome</keyword>